<dbReference type="Pfam" id="PF05133">
    <property type="entry name" value="SPP1_portal"/>
    <property type="match status" value="1"/>
</dbReference>
<accession>A0A8S5SL09</accession>
<organism evidence="1">
    <name type="scientific">Phage sp. ctgh419</name>
    <dbReference type="NCBI Taxonomy" id="2828009"/>
    <lineage>
        <taxon>Viruses</taxon>
    </lineage>
</organism>
<dbReference type="EMBL" id="BK032618">
    <property type="protein sequence ID" value="DAF51600.1"/>
    <property type="molecule type" value="Genomic_DNA"/>
</dbReference>
<dbReference type="InterPro" id="IPR021145">
    <property type="entry name" value="Portal_protein_SPP1_Gp6-like"/>
</dbReference>
<proteinExistence type="predicted"/>
<evidence type="ECO:0000313" key="1">
    <source>
        <dbReference type="EMBL" id="DAF51600.1"/>
    </source>
</evidence>
<name>A0A8S5SL09_9VIRU</name>
<protein>
    <submittedName>
        <fullName evidence="1">PORTAL PROTEIN</fullName>
    </submittedName>
</protein>
<reference evidence="1" key="1">
    <citation type="journal article" date="2021" name="Proc. Natl. Acad. Sci. U.S.A.">
        <title>A Catalog of Tens of Thousands of Viruses from Human Metagenomes Reveals Hidden Associations with Chronic Diseases.</title>
        <authorList>
            <person name="Tisza M.J."/>
            <person name="Buck C.B."/>
        </authorList>
    </citation>
    <scope>NUCLEOTIDE SEQUENCE</scope>
    <source>
        <strain evidence="1">Ctgh419</strain>
    </source>
</reference>
<sequence>MSEYKGIGYLRKKLALKRSRVLTRYKFYDMKNHTRDFGISTPPPLREWQSVLGWCGKAVDSLADRVVFREFGDDNFDLNEIFTMNNPDVIFDSAILSALISSCCFIYISQGNDGFPRLQVIDGANATGIIDPITGLLKEGYAVLERDDKDNPILEAHFLRGSTVYYHKGTQEEVFYSEVEHPLLVPIIYKPDAVRVFGRSRISRSCMNIVGSAVRTIKRSEISAEFFSFPQKYIVGTDPEMETLDKWKSAMSSMLQIDENEDGRSPTFGQFAQQSMEPHLSQLKMFASLFAGECGLTLDDLGFATGNPASAEAIKASHDNLRLMARKAQRNFSSGLLNVGFLSACLRDDIQYQRQQFYLTKAMWEPIFEPDAAMLSSIGDGAIKINQAIPGYLGENNLRELTGIKSEA</sequence>